<keyword evidence="1" id="KW-0880">Kelch repeat</keyword>
<protein>
    <submittedName>
        <fullName evidence="5">Uncharacterized protein</fullName>
    </submittedName>
</protein>
<dbReference type="Pfam" id="PF24681">
    <property type="entry name" value="Kelch_KLHDC2_KLHL20_DRC7"/>
    <property type="match status" value="1"/>
</dbReference>
<feature type="compositionally biased region" description="Basic and acidic residues" evidence="3">
    <location>
        <begin position="304"/>
        <end position="314"/>
    </location>
</feature>
<dbReference type="CDD" id="cd12087">
    <property type="entry name" value="TM_EGFR-like"/>
    <property type="match status" value="1"/>
</dbReference>
<sequence length="518" mass="56912">MSRDGESIISVGEEVLLEYSIRENSWRQSSFDMSRGCDDDNPCLGTGVDPATGLIYFQSKDDSEPSNRLKIVQYNPSTGDRRYIASNKETSSILAWDDVDKALILVSSLNTALDLVMPSWKLETGWVNFTVGGTVPSPRNFPCLVSAYGGTKQILFGGASLYSYYSDIYILDLERMRWSQGKSAGIEGARKGMACAVTDDYFIAWGGDSASGSVKSNVTLIYNMKTNEWQTTFLPQPSKNSLGIGAIIGVVVGGLAAIAGAIGLYIFIRRRRASATIVNNNDKEKKKSGDQERRDPQEATSARDPQDILMKRDPQGILMKQDSQDISMKRGPQLYAGDNNNGGLDKSNNHHGQDPSIRNPQVLTRAPFQNYGFDMNAGHIPREPHLVLSSGYIEPRSSMRSNPIPALEDHLRERQDNDQANISNVGRGGVNHNGWNRPGGQSNGGGMHELPVHPPHALSPLLNGTFGPAPEMGPRHPVYISARYGNSSDRPNYYYDTVSTIPNLEQSQRASRPQQPQD</sequence>
<dbReference type="SUPFAM" id="SSF50965">
    <property type="entry name" value="Galactose oxidase, central domain"/>
    <property type="match status" value="1"/>
</dbReference>
<keyword evidence="4" id="KW-0812">Transmembrane</keyword>
<keyword evidence="2" id="KW-0677">Repeat</keyword>
<dbReference type="PANTHER" id="PTHR46093">
    <property type="entry name" value="ACYL-COA-BINDING DOMAIN-CONTAINING PROTEIN 5"/>
    <property type="match status" value="1"/>
</dbReference>
<keyword evidence="4" id="KW-0472">Membrane</keyword>
<feature type="compositionally biased region" description="Basic and acidic residues" evidence="3">
    <location>
        <begin position="281"/>
        <end position="297"/>
    </location>
</feature>
<evidence type="ECO:0000313" key="6">
    <source>
        <dbReference type="Proteomes" id="UP000780801"/>
    </source>
</evidence>
<organism evidence="5 6">
    <name type="scientific">Lunasporangiospora selenospora</name>
    <dbReference type="NCBI Taxonomy" id="979761"/>
    <lineage>
        <taxon>Eukaryota</taxon>
        <taxon>Fungi</taxon>
        <taxon>Fungi incertae sedis</taxon>
        <taxon>Mucoromycota</taxon>
        <taxon>Mortierellomycotina</taxon>
        <taxon>Mortierellomycetes</taxon>
        <taxon>Mortierellales</taxon>
        <taxon>Mortierellaceae</taxon>
        <taxon>Lunasporangiospora</taxon>
    </lineage>
</organism>
<evidence type="ECO:0000256" key="3">
    <source>
        <dbReference type="SAM" id="MobiDB-lite"/>
    </source>
</evidence>
<name>A0A9P6FQ33_9FUNG</name>
<dbReference type="InterPro" id="IPR011043">
    <property type="entry name" value="Gal_Oxase/kelch_b-propeller"/>
</dbReference>
<feature type="region of interest" description="Disordered" evidence="3">
    <location>
        <begin position="279"/>
        <end position="359"/>
    </location>
</feature>
<dbReference type="OrthoDB" id="432528at2759"/>
<evidence type="ECO:0000256" key="2">
    <source>
        <dbReference type="ARBA" id="ARBA00022737"/>
    </source>
</evidence>
<keyword evidence="4" id="KW-1133">Transmembrane helix</keyword>
<proteinExistence type="predicted"/>
<dbReference type="PANTHER" id="PTHR46093:SF3">
    <property type="entry name" value="ACYL-COA-BINDING DOMAIN-CONTAINING PROTEIN 4"/>
    <property type="match status" value="1"/>
</dbReference>
<feature type="compositionally biased region" description="Low complexity" evidence="3">
    <location>
        <begin position="506"/>
        <end position="518"/>
    </location>
</feature>
<dbReference type="EMBL" id="JAABOA010002718">
    <property type="protein sequence ID" value="KAF9579493.1"/>
    <property type="molecule type" value="Genomic_DNA"/>
</dbReference>
<comment type="caution">
    <text evidence="5">The sequence shown here is derived from an EMBL/GenBank/DDBJ whole genome shotgun (WGS) entry which is preliminary data.</text>
</comment>
<dbReference type="InterPro" id="IPR015915">
    <property type="entry name" value="Kelch-typ_b-propeller"/>
</dbReference>
<evidence type="ECO:0000313" key="5">
    <source>
        <dbReference type="EMBL" id="KAF9579493.1"/>
    </source>
</evidence>
<dbReference type="AlphaFoldDB" id="A0A9P6FQ33"/>
<reference evidence="5" key="1">
    <citation type="journal article" date="2020" name="Fungal Divers.">
        <title>Resolving the Mortierellaceae phylogeny through synthesis of multi-gene phylogenetics and phylogenomics.</title>
        <authorList>
            <person name="Vandepol N."/>
            <person name="Liber J."/>
            <person name="Desiro A."/>
            <person name="Na H."/>
            <person name="Kennedy M."/>
            <person name="Barry K."/>
            <person name="Grigoriev I.V."/>
            <person name="Miller A.N."/>
            <person name="O'Donnell K."/>
            <person name="Stajich J.E."/>
            <person name="Bonito G."/>
        </authorList>
    </citation>
    <scope>NUCLEOTIDE SEQUENCE</scope>
    <source>
        <strain evidence="5">KOD1015</strain>
    </source>
</reference>
<keyword evidence="6" id="KW-1185">Reference proteome</keyword>
<evidence type="ECO:0000256" key="1">
    <source>
        <dbReference type="ARBA" id="ARBA00022441"/>
    </source>
</evidence>
<evidence type="ECO:0000256" key="4">
    <source>
        <dbReference type="SAM" id="Phobius"/>
    </source>
</evidence>
<feature type="transmembrane region" description="Helical" evidence="4">
    <location>
        <begin position="242"/>
        <end position="268"/>
    </location>
</feature>
<dbReference type="Gene3D" id="2.120.10.80">
    <property type="entry name" value="Kelch-type beta propeller"/>
    <property type="match status" value="1"/>
</dbReference>
<accession>A0A9P6FQ33</accession>
<dbReference type="Proteomes" id="UP000780801">
    <property type="component" value="Unassembled WGS sequence"/>
</dbReference>
<gene>
    <name evidence="5" type="ORF">BGW38_004225</name>
</gene>
<feature type="region of interest" description="Disordered" evidence="3">
    <location>
        <begin position="483"/>
        <end position="518"/>
    </location>
</feature>